<dbReference type="Pfam" id="PF03938">
    <property type="entry name" value="OmpH"/>
    <property type="match status" value="1"/>
</dbReference>
<comment type="caution">
    <text evidence="5">The sequence shown here is derived from an EMBL/GenBank/DDBJ whole genome shotgun (WGS) entry which is preliminary data.</text>
</comment>
<feature type="signal peptide" evidence="4">
    <location>
        <begin position="1"/>
        <end position="27"/>
    </location>
</feature>
<evidence type="ECO:0000256" key="3">
    <source>
        <dbReference type="SAM" id="MobiDB-lite"/>
    </source>
</evidence>
<evidence type="ECO:0000313" key="5">
    <source>
        <dbReference type="EMBL" id="MBB6146026.1"/>
    </source>
</evidence>
<name>A0A841JXE0_9BACT</name>
<dbReference type="GO" id="GO:0050821">
    <property type="term" value="P:protein stabilization"/>
    <property type="evidence" value="ECO:0007669"/>
    <property type="project" value="TreeGrafter"/>
</dbReference>
<dbReference type="GO" id="GO:0005829">
    <property type="term" value="C:cytosol"/>
    <property type="evidence" value="ECO:0007669"/>
    <property type="project" value="TreeGrafter"/>
</dbReference>
<protein>
    <submittedName>
        <fullName evidence="5">Outer membrane protein</fullName>
    </submittedName>
</protein>
<dbReference type="SMART" id="SM00935">
    <property type="entry name" value="OmpH"/>
    <property type="match status" value="1"/>
</dbReference>
<dbReference type="Proteomes" id="UP000538666">
    <property type="component" value="Unassembled WGS sequence"/>
</dbReference>
<dbReference type="AlphaFoldDB" id="A0A841JXE0"/>
<comment type="similarity">
    <text evidence="1">Belongs to the Skp family.</text>
</comment>
<reference evidence="5 6" key="1">
    <citation type="submission" date="2020-08" db="EMBL/GenBank/DDBJ databases">
        <title>Genomic Encyclopedia of Type Strains, Phase IV (KMG-IV): sequencing the most valuable type-strain genomes for metagenomic binning, comparative biology and taxonomic classification.</title>
        <authorList>
            <person name="Goeker M."/>
        </authorList>
    </citation>
    <scope>NUCLEOTIDE SEQUENCE [LARGE SCALE GENOMIC DNA]</scope>
    <source>
        <strain evidence="5 6">DSM 103733</strain>
    </source>
</reference>
<accession>A0A841JXE0</accession>
<feature type="chain" id="PRO_5032361070" evidence="4">
    <location>
        <begin position="28"/>
        <end position="226"/>
    </location>
</feature>
<evidence type="ECO:0000256" key="1">
    <source>
        <dbReference type="ARBA" id="ARBA00009091"/>
    </source>
</evidence>
<dbReference type="GO" id="GO:0051082">
    <property type="term" value="F:unfolded protein binding"/>
    <property type="evidence" value="ECO:0007669"/>
    <property type="project" value="InterPro"/>
</dbReference>
<sequence length="226" mass="23808">MKRVISRSLPLTCVLVSGLGLSALAQAGTTPAAPAAANATAAAPTGSTKIAVINFQAAVMQTNEGQRNFAELRKKFEPKQTQLKTEADEIDGLKKQLQTSGDKLSDAERQTRLKTIDEREKSYQRTGEDAQNDFQQEMASTYQQLAEKVYGSLNTYATDNGFGVVLDASASQQQAPTVLWAGQGTDITMAVVQAYNTKSGVPAPAAGAPSAPAAHPTTAPHTASPK</sequence>
<organism evidence="5 6">
    <name type="scientific">Silvibacterium bohemicum</name>
    <dbReference type="NCBI Taxonomy" id="1577686"/>
    <lineage>
        <taxon>Bacteria</taxon>
        <taxon>Pseudomonadati</taxon>
        <taxon>Acidobacteriota</taxon>
        <taxon>Terriglobia</taxon>
        <taxon>Terriglobales</taxon>
        <taxon>Acidobacteriaceae</taxon>
        <taxon>Silvibacterium</taxon>
    </lineage>
</organism>
<proteinExistence type="inferred from homology"/>
<dbReference type="EMBL" id="JACHEK010000008">
    <property type="protein sequence ID" value="MBB6146026.1"/>
    <property type="molecule type" value="Genomic_DNA"/>
</dbReference>
<dbReference type="PANTHER" id="PTHR35089:SF1">
    <property type="entry name" value="CHAPERONE PROTEIN SKP"/>
    <property type="match status" value="1"/>
</dbReference>
<evidence type="ECO:0000256" key="2">
    <source>
        <dbReference type="ARBA" id="ARBA00022729"/>
    </source>
</evidence>
<keyword evidence="2 4" id="KW-0732">Signal</keyword>
<evidence type="ECO:0000313" key="6">
    <source>
        <dbReference type="Proteomes" id="UP000538666"/>
    </source>
</evidence>
<dbReference type="InterPro" id="IPR024930">
    <property type="entry name" value="Skp_dom_sf"/>
</dbReference>
<feature type="compositionally biased region" description="Low complexity" evidence="3">
    <location>
        <begin position="202"/>
        <end position="226"/>
    </location>
</feature>
<dbReference type="PANTHER" id="PTHR35089">
    <property type="entry name" value="CHAPERONE PROTEIN SKP"/>
    <property type="match status" value="1"/>
</dbReference>
<dbReference type="InterPro" id="IPR005632">
    <property type="entry name" value="Chaperone_Skp"/>
</dbReference>
<feature type="region of interest" description="Disordered" evidence="3">
    <location>
        <begin position="200"/>
        <end position="226"/>
    </location>
</feature>
<dbReference type="SUPFAM" id="SSF111384">
    <property type="entry name" value="OmpH-like"/>
    <property type="match status" value="1"/>
</dbReference>
<keyword evidence="6" id="KW-1185">Reference proteome</keyword>
<dbReference type="OrthoDB" id="121586at2"/>
<evidence type="ECO:0000256" key="4">
    <source>
        <dbReference type="SAM" id="SignalP"/>
    </source>
</evidence>
<dbReference type="Gene3D" id="3.30.910.20">
    <property type="entry name" value="Skp domain"/>
    <property type="match status" value="1"/>
</dbReference>
<dbReference type="RefSeq" id="WP_050061014.1">
    <property type="nucleotide sequence ID" value="NZ_JACHEK010000008.1"/>
</dbReference>
<gene>
    <name evidence="5" type="ORF">HNQ77_003996</name>
</gene>